<dbReference type="Proteomes" id="UP000236316">
    <property type="component" value="Segment"/>
</dbReference>
<accession>A0A2I2L653</accession>
<dbReference type="EMBL" id="LT906555">
    <property type="protein sequence ID" value="SNW63001.1"/>
    <property type="molecule type" value="Genomic_DNA"/>
</dbReference>
<proteinExistence type="predicted"/>
<dbReference type="RefSeq" id="YP_009449303.1">
    <property type="nucleotide sequence ID" value="NC_036594.1"/>
</dbReference>
<dbReference type="KEGG" id="vg:35381760"/>
<gene>
    <name evidence="1" type="ORF">ORPV_1097</name>
</gene>
<organism evidence="1">
    <name type="scientific">Orpheovirus IHUMI-LCC2</name>
    <dbReference type="NCBI Taxonomy" id="2023057"/>
    <lineage>
        <taxon>Viruses</taxon>
        <taxon>Varidnaviria</taxon>
        <taxon>Bamfordvirae</taxon>
        <taxon>Nucleocytoviricota</taxon>
        <taxon>Megaviricetes</taxon>
        <taxon>Pimascovirales</taxon>
        <taxon>Ocovirineae</taxon>
        <taxon>Orpheoviridae</taxon>
        <taxon>Alphaorpheovirus</taxon>
        <taxon>Alphaorpheovirus massiliense</taxon>
    </lineage>
</organism>
<evidence type="ECO:0000313" key="1">
    <source>
        <dbReference type="EMBL" id="SNW63001.1"/>
    </source>
</evidence>
<sequence>MNVSLISDNIIEIFKNLDLGNISNYCYTSKNDNICNSQSIKDYLINRFIPMFKQDFSTFDIFDLLSIINLLSRHPYYLSQDSKYRDLLGTSKYKRFIIDKWIADSQMFDFLMNDGILDIINMILILYPIPESYENMKITLNATSKLNYLVYRSLALRYSDEKIINIINSTILRYSEEERINMIKFMIVKEGYIYDIEESLNTNIFIDYGRIELYKHYNSRGYKGLKYTLMEDTLYHNYLTLVGDIHPITGRQIKVKPYYLSSNGYPKLFVDRYLRELLENDGFMSGYKNGIVVPRDNNFNEYWSSCIGLLFNPKVTNAQLNQINMDEMNKVIIGTLNSKVINHFLNRQGGMDTLLKSVPWLGIEYIWKILDILVTKIEDTNDTISLYNRLLQEYKYNIYPEYGIINIVIYLHSRGLVKL</sequence>
<keyword evidence="2" id="KW-1185">Reference proteome</keyword>
<reference evidence="1" key="1">
    <citation type="submission" date="2017-08" db="EMBL/GenBank/DDBJ databases">
        <authorList>
            <consortium name="Urmite Genomes"/>
        </authorList>
    </citation>
    <scope>NUCLEOTIDE SEQUENCE [LARGE SCALE GENOMIC DNA]</scope>
    <source>
        <strain evidence="1">IHUMI-LCC2</strain>
    </source>
</reference>
<name>A0A2I2L653_9VIRU</name>
<evidence type="ECO:0000313" key="2">
    <source>
        <dbReference type="Proteomes" id="UP000236316"/>
    </source>
</evidence>
<dbReference type="GeneID" id="35381760"/>
<protein>
    <submittedName>
        <fullName evidence="1">Uncharacterized protein</fullName>
    </submittedName>
</protein>